<dbReference type="InterPro" id="IPR010982">
    <property type="entry name" value="Lambda_DNA-bd_dom_sf"/>
</dbReference>
<accession>A0A163X984</accession>
<dbReference type="EMBL" id="LQNU01000070">
    <property type="protein sequence ID" value="KZE77521.1"/>
    <property type="molecule type" value="Genomic_DNA"/>
</dbReference>
<sequence>MTVKQSINSRFIEAVEHLVKTKRVKSKSQLTRELQINPNTLSEVKSGRSSAQIEVIMKLCDLYNIPLLYILKGETTIEDSMNYLTEFESSVIIGCSIATFKKFYSDKLKKFSTKNNQKQVLFDKEEVLTLKKELNNA</sequence>
<dbReference type="Gene3D" id="1.10.260.40">
    <property type="entry name" value="lambda repressor-like DNA-binding domains"/>
    <property type="match status" value="1"/>
</dbReference>
<evidence type="ECO:0000313" key="3">
    <source>
        <dbReference type="Proteomes" id="UP000076630"/>
    </source>
</evidence>
<keyword evidence="3" id="KW-1185">Reference proteome</keyword>
<name>A0A163X984_9FLAO</name>
<comment type="caution">
    <text evidence="2">The sequence shown here is derived from an EMBL/GenBank/DDBJ whole genome shotgun (WGS) entry which is preliminary data.</text>
</comment>
<gene>
    <name evidence="2" type="ORF">AV926_14205</name>
</gene>
<dbReference type="RefSeq" id="WP_038985344.1">
    <property type="nucleotide sequence ID" value="NZ_JWJO01000012.1"/>
</dbReference>
<dbReference type="OrthoDB" id="1075286at2"/>
<organism evidence="2 3">
    <name type="scientific">Myroides marinus</name>
    <dbReference type="NCBI Taxonomy" id="703342"/>
    <lineage>
        <taxon>Bacteria</taxon>
        <taxon>Pseudomonadati</taxon>
        <taxon>Bacteroidota</taxon>
        <taxon>Flavobacteriia</taxon>
        <taxon>Flavobacteriales</taxon>
        <taxon>Flavobacteriaceae</taxon>
        <taxon>Myroides</taxon>
    </lineage>
</organism>
<dbReference type="Pfam" id="PF13443">
    <property type="entry name" value="HTH_26"/>
    <property type="match status" value="1"/>
</dbReference>
<protein>
    <recommendedName>
        <fullName evidence="1">HTH cro/C1-type domain-containing protein</fullName>
    </recommendedName>
</protein>
<proteinExistence type="predicted"/>
<dbReference type="SUPFAM" id="SSF47413">
    <property type="entry name" value="lambda repressor-like DNA-binding domains"/>
    <property type="match status" value="1"/>
</dbReference>
<evidence type="ECO:0000259" key="1">
    <source>
        <dbReference type="PROSITE" id="PS50943"/>
    </source>
</evidence>
<dbReference type="InterPro" id="IPR001387">
    <property type="entry name" value="Cro/C1-type_HTH"/>
</dbReference>
<dbReference type="AlphaFoldDB" id="A0A163X984"/>
<feature type="domain" description="HTH cro/C1-type" evidence="1">
    <location>
        <begin position="32"/>
        <end position="70"/>
    </location>
</feature>
<dbReference type="Proteomes" id="UP000076630">
    <property type="component" value="Unassembled WGS sequence"/>
</dbReference>
<dbReference type="CDD" id="cd00093">
    <property type="entry name" value="HTH_XRE"/>
    <property type="match status" value="1"/>
</dbReference>
<dbReference type="PROSITE" id="PS50943">
    <property type="entry name" value="HTH_CROC1"/>
    <property type="match status" value="1"/>
</dbReference>
<reference evidence="2 3" key="1">
    <citation type="submission" date="2016-01" db="EMBL/GenBank/DDBJ databases">
        <title>Whole genome sequencing of Myroides marinus L41.</title>
        <authorList>
            <person name="Hong K.W."/>
        </authorList>
    </citation>
    <scope>NUCLEOTIDE SEQUENCE [LARGE SCALE GENOMIC DNA]</scope>
    <source>
        <strain evidence="2 3">L41</strain>
    </source>
</reference>
<evidence type="ECO:0000313" key="2">
    <source>
        <dbReference type="EMBL" id="KZE77521.1"/>
    </source>
</evidence>
<dbReference type="GO" id="GO:0003677">
    <property type="term" value="F:DNA binding"/>
    <property type="evidence" value="ECO:0007669"/>
    <property type="project" value="InterPro"/>
</dbReference>